<evidence type="ECO:0000256" key="9">
    <source>
        <dbReference type="HAMAP-Rule" id="MF_03115"/>
    </source>
</evidence>
<dbReference type="HAMAP" id="MF_03115">
    <property type="entry name" value="Anamorsin"/>
    <property type="match status" value="1"/>
</dbReference>
<dbReference type="AlphaFoldDB" id="A0A915NPF2"/>
<feature type="binding site" evidence="9">
    <location>
        <position position="380"/>
    </location>
    <ligand>
        <name>[2Fe-2S] cluster</name>
        <dbReference type="ChEBI" id="CHEBI:190135"/>
    </ligand>
</feature>
<dbReference type="PANTHER" id="PTHR13273:SF14">
    <property type="entry name" value="ANAMORSIN"/>
    <property type="match status" value="1"/>
</dbReference>
<evidence type="ECO:0000256" key="5">
    <source>
        <dbReference type="ARBA" id="ARBA00022723"/>
    </source>
</evidence>
<reference evidence="15" key="1">
    <citation type="submission" date="2022-11" db="UniProtKB">
        <authorList>
            <consortium name="WormBaseParasite"/>
        </authorList>
    </citation>
    <scope>IDENTIFICATION</scope>
</reference>
<feature type="compositionally biased region" description="Basic and acidic residues" evidence="11">
    <location>
        <begin position="346"/>
        <end position="356"/>
    </location>
</feature>
<sequence length="440" mass="48211">MSESSQNYRRLGRNGHGFAYCSKSSSTFFLILSVAFVLSLVYLYFSTSSELQSFHANVKVEELTKSESECKSSKNDLEAKLQVCKKDLFDKSTSLGRIETNKADCENTLKELKSKLETANSALKAKESENSEQASKIAELTSTIAQLRSQLELKKSDAVLPSGKPVLPDSNLQNNAIGVPETGNPPKNITLKAGEKGSQREQIVAPDKVGEIDAKDDGTNEKQNGDFPKRQPGGRVHLAEQEEKRDKLSNHKELLHAAANLDKQQEVLDDAGAEKEYNANGADDLDNKNKEAKNKDEKSVNRPLVDVLNIFIKMSATLPTPDSTLEQSNAKNSVGDDDLIDEDALLEPKDLERPEQKSGCGPAKEGGEQKKKRACKNCTCGLAELEDTEDEKVEAPQLKSACGNCYLGDAFRCSNCPYMGTPPFKPDEKGKVMLSNVDDI</sequence>
<dbReference type="Pfam" id="PF05093">
    <property type="entry name" value="CIAPIN1"/>
    <property type="match status" value="2"/>
</dbReference>
<keyword evidence="12" id="KW-0472">Membrane</keyword>
<keyword evidence="12" id="KW-0812">Transmembrane</keyword>
<comment type="domain">
    <text evidence="9">The twin Cx2C motifs are involved in the recognition by the mitochondrial MIA40-ERV1 disulfide relay system. The formation of 2 disulfide bonds in the Cx2C motifs through dithiol/disulfide exchange reactions effectively traps the protein in the mitochondrial intermembrane space.</text>
</comment>
<comment type="similarity">
    <text evidence="2 9">Belongs to the anamorsin family.</text>
</comment>
<dbReference type="InterPro" id="IPR046408">
    <property type="entry name" value="CIAPIN1"/>
</dbReference>
<keyword evidence="10" id="KW-0175">Coiled coil</keyword>
<protein>
    <recommendedName>
        <fullName evidence="9">Anamorsin homolog</fullName>
    </recommendedName>
    <alternativeName>
        <fullName evidence="9">Fe-S cluster assembly protein DRE2 homolog</fullName>
    </alternativeName>
</protein>
<evidence type="ECO:0000256" key="2">
    <source>
        <dbReference type="ARBA" id="ARBA00008169"/>
    </source>
</evidence>
<feature type="binding site" evidence="9">
    <location>
        <position position="413"/>
    </location>
    <ligand>
        <name>[4Fe-4S] cluster</name>
        <dbReference type="ChEBI" id="CHEBI:49883"/>
    </ligand>
</feature>
<evidence type="ECO:0000313" key="15">
    <source>
        <dbReference type="WBParaSite" id="scf7180000419172.g3474"/>
    </source>
</evidence>
<evidence type="ECO:0000256" key="10">
    <source>
        <dbReference type="SAM" id="Coils"/>
    </source>
</evidence>
<comment type="subcellular location">
    <subcellularLocation>
        <location evidence="9">Cytoplasm</location>
    </subcellularLocation>
    <subcellularLocation>
        <location evidence="9">Mitochondrion intermembrane space</location>
    </subcellularLocation>
</comment>
<evidence type="ECO:0000313" key="14">
    <source>
        <dbReference type="Proteomes" id="UP000887560"/>
    </source>
</evidence>
<feature type="binding site" evidence="9">
    <location>
        <position position="405"/>
    </location>
    <ligand>
        <name>[4Fe-4S] cluster</name>
        <dbReference type="ChEBI" id="CHEBI:49883"/>
    </ligand>
</feature>
<feature type="compositionally biased region" description="Basic and acidic residues" evidence="11">
    <location>
        <begin position="285"/>
        <end position="299"/>
    </location>
</feature>
<evidence type="ECO:0000259" key="13">
    <source>
        <dbReference type="Pfam" id="PF05093"/>
    </source>
</evidence>
<feature type="region of interest" description="Disordered" evidence="11">
    <location>
        <begin position="273"/>
        <end position="299"/>
    </location>
</feature>
<feature type="compositionally biased region" description="Polar residues" evidence="11">
    <location>
        <begin position="319"/>
        <end position="332"/>
    </location>
</feature>
<organism evidence="14 15">
    <name type="scientific">Meloidogyne floridensis</name>
    <dbReference type="NCBI Taxonomy" id="298350"/>
    <lineage>
        <taxon>Eukaryota</taxon>
        <taxon>Metazoa</taxon>
        <taxon>Ecdysozoa</taxon>
        <taxon>Nematoda</taxon>
        <taxon>Chromadorea</taxon>
        <taxon>Rhabditida</taxon>
        <taxon>Tylenchina</taxon>
        <taxon>Tylenchomorpha</taxon>
        <taxon>Tylenchoidea</taxon>
        <taxon>Meloidogynidae</taxon>
        <taxon>Meloidogyninae</taxon>
        <taxon>Meloidogyne</taxon>
    </lineage>
</organism>
<keyword evidence="6 9" id="KW-0408">Iron</keyword>
<evidence type="ECO:0000256" key="4">
    <source>
        <dbReference type="ARBA" id="ARBA00022490"/>
    </source>
</evidence>
<comment type="domain">
    <text evidence="9">The N-terminal domain has structural similarity with S-adenosyl-L-methionine-dependent methyltransferases, but does not bind S-adenosyl-L-methionine. It is required for correct assembly of the 2 Fe-S clusters.</text>
</comment>
<keyword evidence="4 9" id="KW-0963">Cytoplasm</keyword>
<comment type="domain">
    <text evidence="9">The C-terminal domain binds 2 Fe-S clusters but is otherwise mostly in an intrinsically disordered conformation.</text>
</comment>
<keyword evidence="9" id="KW-0001">2Fe-2S</keyword>
<feature type="compositionally biased region" description="Basic and acidic residues" evidence="11">
    <location>
        <begin position="208"/>
        <end position="229"/>
    </location>
</feature>
<dbReference type="PANTHER" id="PTHR13273">
    <property type="entry name" value="ANAMORSIN"/>
    <property type="match status" value="1"/>
</dbReference>
<feature type="domain" description="Anamorsin C-terminal" evidence="13">
    <location>
        <begin position="397"/>
        <end position="429"/>
    </location>
</feature>
<name>A0A915NPF2_9BILA</name>
<comment type="cofactor">
    <cofactor evidence="9">
        <name>[2Fe-2S] cluster</name>
        <dbReference type="ChEBI" id="CHEBI:190135"/>
    </cofactor>
</comment>
<feature type="short sequence motif" description="Cx2C motif 1" evidence="9">
    <location>
        <begin position="402"/>
        <end position="405"/>
    </location>
</feature>
<feature type="compositionally biased region" description="Acidic residues" evidence="11">
    <location>
        <begin position="335"/>
        <end position="345"/>
    </location>
</feature>
<dbReference type="GO" id="GO:0005758">
    <property type="term" value="C:mitochondrial intermembrane space"/>
    <property type="evidence" value="ECO:0007669"/>
    <property type="project" value="UniProtKB-SubCell"/>
</dbReference>
<dbReference type="InterPro" id="IPR007785">
    <property type="entry name" value="Anamorsin"/>
</dbReference>
<feature type="short sequence motif" description="Cx2C motif 2" evidence="9">
    <location>
        <begin position="413"/>
        <end position="416"/>
    </location>
</feature>
<feature type="binding site" evidence="9">
    <location>
        <position position="402"/>
    </location>
    <ligand>
        <name>[4Fe-4S] cluster</name>
        <dbReference type="ChEBI" id="CHEBI:49883"/>
    </ligand>
</feature>
<feature type="transmembrane region" description="Helical" evidence="12">
    <location>
        <begin position="27"/>
        <end position="45"/>
    </location>
</feature>
<feature type="coiled-coil region" evidence="10">
    <location>
        <begin position="95"/>
        <end position="157"/>
    </location>
</feature>
<comment type="cofactor">
    <cofactor evidence="1 9">
        <name>[4Fe-4S] cluster</name>
        <dbReference type="ChEBI" id="CHEBI:49883"/>
    </cofactor>
</comment>
<accession>A0A915NPF2</accession>
<keyword evidence="3 9" id="KW-0004">4Fe-4S</keyword>
<dbReference type="GO" id="GO:0051539">
    <property type="term" value="F:4 iron, 4 sulfur cluster binding"/>
    <property type="evidence" value="ECO:0007669"/>
    <property type="project" value="UniProtKB-KW"/>
</dbReference>
<dbReference type="GO" id="GO:0046872">
    <property type="term" value="F:metal ion binding"/>
    <property type="evidence" value="ECO:0007669"/>
    <property type="project" value="UniProtKB-KW"/>
</dbReference>
<dbReference type="GO" id="GO:0009055">
    <property type="term" value="F:electron transfer activity"/>
    <property type="evidence" value="ECO:0007669"/>
    <property type="project" value="UniProtKB-UniRule"/>
</dbReference>
<feature type="binding site" evidence="9">
    <location>
        <position position="378"/>
    </location>
    <ligand>
        <name>[2Fe-2S] cluster</name>
        <dbReference type="ChEBI" id="CHEBI:190135"/>
    </ligand>
</feature>
<dbReference type="Proteomes" id="UP000887560">
    <property type="component" value="Unplaced"/>
</dbReference>
<evidence type="ECO:0000256" key="12">
    <source>
        <dbReference type="SAM" id="Phobius"/>
    </source>
</evidence>
<feature type="region of interest" description="Disordered" evidence="11">
    <location>
        <begin position="319"/>
        <end position="372"/>
    </location>
</feature>
<evidence type="ECO:0000256" key="3">
    <source>
        <dbReference type="ARBA" id="ARBA00022485"/>
    </source>
</evidence>
<feature type="binding site" evidence="9">
    <location>
        <position position="360"/>
    </location>
    <ligand>
        <name>[2Fe-2S] cluster</name>
        <dbReference type="ChEBI" id="CHEBI:190135"/>
    </ligand>
</feature>
<dbReference type="GO" id="GO:0016226">
    <property type="term" value="P:iron-sulfur cluster assembly"/>
    <property type="evidence" value="ECO:0007669"/>
    <property type="project" value="UniProtKB-UniRule"/>
</dbReference>
<dbReference type="GO" id="GO:0051537">
    <property type="term" value="F:2 iron, 2 sulfur cluster binding"/>
    <property type="evidence" value="ECO:0007669"/>
    <property type="project" value="UniProtKB-UniRule"/>
</dbReference>
<keyword evidence="8 9" id="KW-0496">Mitochondrion</keyword>
<proteinExistence type="inferred from homology"/>
<feature type="binding site" evidence="9">
    <location>
        <position position="416"/>
    </location>
    <ligand>
        <name>[4Fe-4S] cluster</name>
        <dbReference type="ChEBI" id="CHEBI:49883"/>
    </ligand>
</feature>
<feature type="region of interest" description="Fe-S binding site B" evidence="9">
    <location>
        <begin position="402"/>
        <end position="416"/>
    </location>
</feature>
<evidence type="ECO:0000256" key="7">
    <source>
        <dbReference type="ARBA" id="ARBA00023014"/>
    </source>
</evidence>
<comment type="caution">
    <text evidence="9">Lacks conserved residue(s) required for the propagation of feature annotation.</text>
</comment>
<keyword evidence="5 9" id="KW-0479">Metal-binding</keyword>
<comment type="subunit">
    <text evidence="9">Monomer.</text>
</comment>
<evidence type="ECO:0000256" key="1">
    <source>
        <dbReference type="ARBA" id="ARBA00001966"/>
    </source>
</evidence>
<evidence type="ECO:0000256" key="6">
    <source>
        <dbReference type="ARBA" id="ARBA00023004"/>
    </source>
</evidence>
<feature type="region of interest" description="Disordered" evidence="11">
    <location>
        <begin position="162"/>
        <end position="236"/>
    </location>
</feature>
<dbReference type="WBParaSite" id="scf7180000419172.g3474">
    <property type="protein sequence ID" value="scf7180000419172.g3474"/>
    <property type="gene ID" value="scf7180000419172.g3474"/>
</dbReference>
<comment type="function">
    <text evidence="9">Component of the cytosolic iron-sulfur (Fe-S) protein assembly (CIA) machinery. Required for the maturation of extramitochondrial Fe-S proteins. Part of an electron transfer chain functioning in an early step of cytosolic Fe-S biogenesis, facilitating the de novo assembly of a [4Fe-4S] cluster on the cytosolic Fe-S scaffold complex. Electrons are transferred from NADPH via a FAD- and FMN-containing diflavin oxidoreductase. Together with the diflavin oxidoreductase, also required for the assembly of the diferric tyrosyl radical cofactor of ribonucleotide reductase (RNR), probably by providing electrons for reduction during radical cofactor maturation in the catalytic small subunit.</text>
</comment>
<feature type="domain" description="Anamorsin C-terminal" evidence="13">
    <location>
        <begin position="367"/>
        <end position="394"/>
    </location>
</feature>
<feature type="binding site" evidence="9">
    <location>
        <position position="375"/>
    </location>
    <ligand>
        <name>[2Fe-2S] cluster</name>
        <dbReference type="ChEBI" id="CHEBI:190135"/>
    </ligand>
</feature>
<keyword evidence="12" id="KW-1133">Transmembrane helix</keyword>
<evidence type="ECO:0000256" key="11">
    <source>
        <dbReference type="SAM" id="MobiDB-lite"/>
    </source>
</evidence>
<keyword evidence="7 9" id="KW-0411">Iron-sulfur</keyword>
<keyword evidence="14" id="KW-1185">Reference proteome</keyword>
<evidence type="ECO:0000256" key="8">
    <source>
        <dbReference type="ARBA" id="ARBA00023128"/>
    </source>
</evidence>